<keyword evidence="2" id="KW-1185">Reference proteome</keyword>
<dbReference type="GeneTree" id="ENSGT00410000029400"/>
<proteinExistence type="predicted"/>
<evidence type="ECO:0000313" key="1">
    <source>
        <dbReference type="Ensembl" id="ENSSBOP00000022967.1"/>
    </source>
</evidence>
<dbReference type="Proteomes" id="UP000233220">
    <property type="component" value="Unplaced"/>
</dbReference>
<evidence type="ECO:0000313" key="2">
    <source>
        <dbReference type="Proteomes" id="UP000233220"/>
    </source>
</evidence>
<dbReference type="Ensembl" id="ENSSBOT00000039820.1">
    <property type="protein sequence ID" value="ENSSBOP00000022967.1"/>
    <property type="gene ID" value="ENSSBOG00000028004.1"/>
</dbReference>
<protein>
    <submittedName>
        <fullName evidence="1">Uncharacterized protein</fullName>
    </submittedName>
</protein>
<reference evidence="1" key="1">
    <citation type="submission" date="2025-08" db="UniProtKB">
        <authorList>
            <consortium name="Ensembl"/>
        </authorList>
    </citation>
    <scope>IDENTIFICATION</scope>
</reference>
<accession>A0A2K6TTH5</accession>
<reference evidence="1" key="2">
    <citation type="submission" date="2025-09" db="UniProtKB">
        <authorList>
            <consortium name="Ensembl"/>
        </authorList>
    </citation>
    <scope>IDENTIFICATION</scope>
</reference>
<name>A0A2K6TTH5_SAIBB</name>
<organism evidence="1 2">
    <name type="scientific">Saimiri boliviensis boliviensis</name>
    <name type="common">Bolivian squirrel monkey</name>
    <dbReference type="NCBI Taxonomy" id="39432"/>
    <lineage>
        <taxon>Eukaryota</taxon>
        <taxon>Metazoa</taxon>
        <taxon>Chordata</taxon>
        <taxon>Craniata</taxon>
        <taxon>Vertebrata</taxon>
        <taxon>Euteleostomi</taxon>
        <taxon>Mammalia</taxon>
        <taxon>Eutheria</taxon>
        <taxon>Euarchontoglires</taxon>
        <taxon>Primates</taxon>
        <taxon>Haplorrhini</taxon>
        <taxon>Platyrrhini</taxon>
        <taxon>Cebidae</taxon>
        <taxon>Saimiriinae</taxon>
        <taxon>Saimiri</taxon>
    </lineage>
</organism>
<dbReference type="AlphaFoldDB" id="A0A2K6TTH5"/>
<sequence>GHGEPDFPPAWQIVTKDTMPFVYFANTIEDPSSGTGLPRESALLRGCWRSWFQWALACFTKCFQ</sequence>